<sequence length="104" mass="10366">MPASLRVVAAAFCIVVILSSTAQLAVAPTVPAAPTTVTAAQEDACNRNCATACNAVGNAACPGDCFGNPVNAGLCTTCKTGANNECIPQCNDVCYSNPDPSITS</sequence>
<feature type="chain" id="PRO_5035894785" evidence="1">
    <location>
        <begin position="28"/>
        <end position="104"/>
    </location>
</feature>
<accession>A0A8T0TSH5</accession>
<evidence type="ECO:0000256" key="1">
    <source>
        <dbReference type="SAM" id="SignalP"/>
    </source>
</evidence>
<gene>
    <name evidence="2" type="ORF">PVAP13_4KG111435</name>
</gene>
<reference evidence="2" key="1">
    <citation type="submission" date="2020-05" db="EMBL/GenBank/DDBJ databases">
        <title>WGS assembly of Panicum virgatum.</title>
        <authorList>
            <person name="Lovell J.T."/>
            <person name="Jenkins J."/>
            <person name="Shu S."/>
            <person name="Juenger T.E."/>
            <person name="Schmutz J."/>
        </authorList>
    </citation>
    <scope>NUCLEOTIDE SEQUENCE</scope>
    <source>
        <strain evidence="2">AP13</strain>
    </source>
</reference>
<dbReference type="AlphaFoldDB" id="A0A8T0TSH5"/>
<organism evidence="2 3">
    <name type="scientific">Panicum virgatum</name>
    <name type="common">Blackwell switchgrass</name>
    <dbReference type="NCBI Taxonomy" id="38727"/>
    <lineage>
        <taxon>Eukaryota</taxon>
        <taxon>Viridiplantae</taxon>
        <taxon>Streptophyta</taxon>
        <taxon>Embryophyta</taxon>
        <taxon>Tracheophyta</taxon>
        <taxon>Spermatophyta</taxon>
        <taxon>Magnoliopsida</taxon>
        <taxon>Liliopsida</taxon>
        <taxon>Poales</taxon>
        <taxon>Poaceae</taxon>
        <taxon>PACMAD clade</taxon>
        <taxon>Panicoideae</taxon>
        <taxon>Panicodae</taxon>
        <taxon>Paniceae</taxon>
        <taxon>Panicinae</taxon>
        <taxon>Panicum</taxon>
        <taxon>Panicum sect. Hiantes</taxon>
    </lineage>
</organism>
<comment type="caution">
    <text evidence="2">The sequence shown here is derived from an EMBL/GenBank/DDBJ whole genome shotgun (WGS) entry which is preliminary data.</text>
</comment>
<protein>
    <submittedName>
        <fullName evidence="2">Uncharacterized protein</fullName>
    </submittedName>
</protein>
<keyword evidence="3" id="KW-1185">Reference proteome</keyword>
<name>A0A8T0TSH5_PANVG</name>
<keyword evidence="1" id="KW-0732">Signal</keyword>
<dbReference type="EMBL" id="CM029043">
    <property type="protein sequence ID" value="KAG2611776.1"/>
    <property type="molecule type" value="Genomic_DNA"/>
</dbReference>
<proteinExistence type="predicted"/>
<feature type="signal peptide" evidence="1">
    <location>
        <begin position="1"/>
        <end position="27"/>
    </location>
</feature>
<dbReference type="Proteomes" id="UP000823388">
    <property type="component" value="Chromosome 4K"/>
</dbReference>
<evidence type="ECO:0000313" key="2">
    <source>
        <dbReference type="EMBL" id="KAG2611776.1"/>
    </source>
</evidence>
<evidence type="ECO:0000313" key="3">
    <source>
        <dbReference type="Proteomes" id="UP000823388"/>
    </source>
</evidence>